<reference evidence="6 7" key="1">
    <citation type="submission" date="2021-06" db="EMBL/GenBank/DDBJ databases">
        <title>Caerostris darwini draft genome.</title>
        <authorList>
            <person name="Kono N."/>
            <person name="Arakawa K."/>
        </authorList>
    </citation>
    <scope>NUCLEOTIDE SEQUENCE [LARGE SCALE GENOMIC DNA]</scope>
</reference>
<keyword evidence="3" id="KW-1015">Disulfide bond</keyword>
<organism evidence="6 7">
    <name type="scientific">Caerostris darwini</name>
    <dbReference type="NCBI Taxonomy" id="1538125"/>
    <lineage>
        <taxon>Eukaryota</taxon>
        <taxon>Metazoa</taxon>
        <taxon>Ecdysozoa</taxon>
        <taxon>Arthropoda</taxon>
        <taxon>Chelicerata</taxon>
        <taxon>Arachnida</taxon>
        <taxon>Araneae</taxon>
        <taxon>Araneomorphae</taxon>
        <taxon>Entelegynae</taxon>
        <taxon>Araneoidea</taxon>
        <taxon>Araneidae</taxon>
        <taxon>Caerostris</taxon>
    </lineage>
</organism>
<dbReference type="InterPro" id="IPR003598">
    <property type="entry name" value="Ig_sub2"/>
</dbReference>
<feature type="non-terminal residue" evidence="6">
    <location>
        <position position="1"/>
    </location>
</feature>
<dbReference type="PROSITE" id="PS50835">
    <property type="entry name" value="IG_LIKE"/>
    <property type="match status" value="1"/>
</dbReference>
<dbReference type="Gene3D" id="2.60.40.10">
    <property type="entry name" value="Immunoglobulins"/>
    <property type="match status" value="1"/>
</dbReference>
<evidence type="ECO:0000256" key="1">
    <source>
        <dbReference type="ARBA" id="ARBA00022729"/>
    </source>
</evidence>
<dbReference type="SMART" id="SM00408">
    <property type="entry name" value="IGc2"/>
    <property type="match status" value="1"/>
</dbReference>
<dbReference type="InterPro" id="IPR013098">
    <property type="entry name" value="Ig_I-set"/>
</dbReference>
<comment type="caution">
    <text evidence="6">The sequence shown here is derived from an EMBL/GenBank/DDBJ whole genome shotgun (WGS) entry which is preliminary data.</text>
</comment>
<dbReference type="EMBL" id="BPLQ01011766">
    <property type="protein sequence ID" value="GIY60246.1"/>
    <property type="molecule type" value="Genomic_DNA"/>
</dbReference>
<dbReference type="Proteomes" id="UP001054837">
    <property type="component" value="Unassembled WGS sequence"/>
</dbReference>
<dbReference type="SMART" id="SM00409">
    <property type="entry name" value="IG"/>
    <property type="match status" value="1"/>
</dbReference>
<keyword evidence="7" id="KW-1185">Reference proteome</keyword>
<evidence type="ECO:0000313" key="7">
    <source>
        <dbReference type="Proteomes" id="UP001054837"/>
    </source>
</evidence>
<evidence type="ECO:0000256" key="3">
    <source>
        <dbReference type="ARBA" id="ARBA00023157"/>
    </source>
</evidence>
<evidence type="ECO:0000313" key="6">
    <source>
        <dbReference type="EMBL" id="GIY60246.1"/>
    </source>
</evidence>
<dbReference type="SUPFAM" id="SSF48726">
    <property type="entry name" value="Immunoglobulin"/>
    <property type="match status" value="1"/>
</dbReference>
<proteinExistence type="predicted"/>
<dbReference type="InterPro" id="IPR051170">
    <property type="entry name" value="Neural/epithelial_adhesion"/>
</dbReference>
<evidence type="ECO:0000256" key="2">
    <source>
        <dbReference type="ARBA" id="ARBA00022737"/>
    </source>
</evidence>
<feature type="domain" description="Ig-like" evidence="5">
    <location>
        <begin position="2"/>
        <end position="83"/>
    </location>
</feature>
<dbReference type="PANTHER" id="PTHR12231">
    <property type="entry name" value="CTX-RELATED TYPE I TRANSMEMBRANE PROTEIN"/>
    <property type="match status" value="1"/>
</dbReference>
<name>A0AAV4UQT7_9ARAC</name>
<dbReference type="InterPro" id="IPR003599">
    <property type="entry name" value="Ig_sub"/>
</dbReference>
<dbReference type="GO" id="GO:0043005">
    <property type="term" value="C:neuron projection"/>
    <property type="evidence" value="ECO:0007669"/>
    <property type="project" value="TreeGrafter"/>
</dbReference>
<dbReference type="InterPro" id="IPR013783">
    <property type="entry name" value="Ig-like_fold"/>
</dbReference>
<sequence>RPKIHVPNLLVGAAAGSEVALECRLEASLSPLISWMRGDGLMLLNNLKYEMKETKHGYKTDMKIKIRNLVEDDFGSYECLAKNTLGEKEGFIRLYEIPPPTANPKVTPFYEVFLPRLREHIQCNNGQRKNSPALMDESQEFLSANTNLSADTDSDEEDEAMPRTPLNGTSTCGKFASLSTVCLSAFILWW</sequence>
<evidence type="ECO:0000256" key="4">
    <source>
        <dbReference type="ARBA" id="ARBA00023319"/>
    </source>
</evidence>
<accession>A0AAV4UQT7</accession>
<keyword evidence="4" id="KW-0393">Immunoglobulin domain</keyword>
<evidence type="ECO:0000259" key="5">
    <source>
        <dbReference type="PROSITE" id="PS50835"/>
    </source>
</evidence>
<dbReference type="InterPro" id="IPR007110">
    <property type="entry name" value="Ig-like_dom"/>
</dbReference>
<dbReference type="InterPro" id="IPR036179">
    <property type="entry name" value="Ig-like_dom_sf"/>
</dbReference>
<keyword evidence="2" id="KW-0677">Repeat</keyword>
<dbReference type="PANTHER" id="PTHR12231:SF253">
    <property type="entry name" value="DPR-INTERACTING PROTEIN ETA, ISOFORM B-RELATED"/>
    <property type="match status" value="1"/>
</dbReference>
<keyword evidence="1" id="KW-0732">Signal</keyword>
<dbReference type="Pfam" id="PF07679">
    <property type="entry name" value="I-set"/>
    <property type="match status" value="1"/>
</dbReference>
<protein>
    <submittedName>
        <fullName evidence="6">Lachesin</fullName>
    </submittedName>
</protein>
<dbReference type="AlphaFoldDB" id="A0AAV4UQT7"/>
<gene>
    <name evidence="6" type="primary">LAC_10</name>
    <name evidence="6" type="ORF">CDAR_535511</name>
</gene>